<dbReference type="GO" id="GO:0016298">
    <property type="term" value="F:lipase activity"/>
    <property type="evidence" value="ECO:0007669"/>
    <property type="project" value="TreeGrafter"/>
</dbReference>
<feature type="region of interest" description="Disordered" evidence="4">
    <location>
        <begin position="71"/>
        <end position="103"/>
    </location>
</feature>
<dbReference type="AlphaFoldDB" id="A0A0C4ED08"/>
<feature type="region of interest" description="Disordered" evidence="4">
    <location>
        <begin position="144"/>
        <end position="167"/>
    </location>
</feature>
<evidence type="ECO:0000256" key="3">
    <source>
        <dbReference type="ARBA" id="ARBA00023098"/>
    </source>
</evidence>
<dbReference type="GO" id="GO:0019369">
    <property type="term" value="P:arachidonate metabolic process"/>
    <property type="evidence" value="ECO:0007669"/>
    <property type="project" value="TreeGrafter"/>
</dbReference>
<organism evidence="6 7">
    <name type="scientific">Magnaporthiopsis poae (strain ATCC 64411 / 73-15)</name>
    <name type="common">Kentucky bluegrass fungus</name>
    <name type="synonym">Magnaporthe poae</name>
    <dbReference type="NCBI Taxonomy" id="644358"/>
    <lineage>
        <taxon>Eukaryota</taxon>
        <taxon>Fungi</taxon>
        <taxon>Dikarya</taxon>
        <taxon>Ascomycota</taxon>
        <taxon>Pezizomycotina</taxon>
        <taxon>Sordariomycetes</taxon>
        <taxon>Sordariomycetidae</taxon>
        <taxon>Magnaporthales</taxon>
        <taxon>Magnaporthaceae</taxon>
        <taxon>Magnaporthiopsis</taxon>
    </lineage>
</organism>
<keyword evidence="7" id="KW-1185">Reference proteome</keyword>
<reference evidence="6" key="4">
    <citation type="journal article" date="2015" name="G3 (Bethesda)">
        <title>Genome sequences of three phytopathogenic species of the Magnaporthaceae family of fungi.</title>
        <authorList>
            <person name="Okagaki L.H."/>
            <person name="Nunes C.C."/>
            <person name="Sailsbery J."/>
            <person name="Clay B."/>
            <person name="Brown D."/>
            <person name="John T."/>
            <person name="Oh Y."/>
            <person name="Young N."/>
            <person name="Fitzgerald M."/>
            <person name="Haas B.J."/>
            <person name="Zeng Q."/>
            <person name="Young S."/>
            <person name="Adiconis X."/>
            <person name="Fan L."/>
            <person name="Levin J.Z."/>
            <person name="Mitchell T.K."/>
            <person name="Okubara P.A."/>
            <person name="Farman M.L."/>
            <person name="Kohn L.M."/>
            <person name="Birren B."/>
            <person name="Ma L.-J."/>
            <person name="Dean R.A."/>
        </authorList>
    </citation>
    <scope>NUCLEOTIDE SEQUENCE</scope>
    <source>
        <strain evidence="6">ATCC 64411 / 73-15</strain>
    </source>
</reference>
<reference evidence="7" key="1">
    <citation type="submission" date="2010-05" db="EMBL/GenBank/DDBJ databases">
        <title>The genome sequence of Magnaporthe poae strain ATCC 64411.</title>
        <authorList>
            <person name="Ma L.-J."/>
            <person name="Dead R."/>
            <person name="Young S."/>
            <person name="Zeng Q."/>
            <person name="Koehrsen M."/>
            <person name="Alvarado L."/>
            <person name="Berlin A."/>
            <person name="Chapman S.B."/>
            <person name="Chen Z."/>
            <person name="Freedman E."/>
            <person name="Gellesch M."/>
            <person name="Goldberg J."/>
            <person name="Griggs A."/>
            <person name="Gujja S."/>
            <person name="Heilman E.R."/>
            <person name="Heiman D."/>
            <person name="Hepburn T."/>
            <person name="Howarth C."/>
            <person name="Jen D."/>
            <person name="Larson L."/>
            <person name="Mehta T."/>
            <person name="Neiman D."/>
            <person name="Pearson M."/>
            <person name="Roberts A."/>
            <person name="Saif S."/>
            <person name="Shea T."/>
            <person name="Shenoy N."/>
            <person name="Sisk P."/>
            <person name="Stolte C."/>
            <person name="Sykes S."/>
            <person name="Walk T."/>
            <person name="White J."/>
            <person name="Yandava C."/>
            <person name="Haas B."/>
            <person name="Nusbaum C."/>
            <person name="Birren B."/>
        </authorList>
    </citation>
    <scope>NUCLEOTIDE SEQUENCE [LARGE SCALE GENOMIC DNA]</scope>
    <source>
        <strain evidence="7">ATCC 64411 / 73-15</strain>
    </source>
</reference>
<dbReference type="PANTHER" id="PTHR45792:SF7">
    <property type="entry name" value="PUTATIVE (AFU_ORTHOLOGUE AFUA_6G02710)-RELATED"/>
    <property type="match status" value="1"/>
</dbReference>
<proteinExistence type="predicted"/>
<evidence type="ECO:0000313" key="6">
    <source>
        <dbReference type="EnsemblFungi" id="MAPG_10599T0"/>
    </source>
</evidence>
<dbReference type="EMBL" id="GL876975">
    <property type="protein sequence ID" value="KLU90747.1"/>
    <property type="molecule type" value="Genomic_DNA"/>
</dbReference>
<reference evidence="6" key="5">
    <citation type="submission" date="2015-06" db="UniProtKB">
        <authorList>
            <consortium name="EnsemblFungi"/>
        </authorList>
    </citation>
    <scope>IDENTIFICATION</scope>
    <source>
        <strain evidence="6">ATCC 64411</strain>
    </source>
</reference>
<evidence type="ECO:0000313" key="7">
    <source>
        <dbReference type="Proteomes" id="UP000011715"/>
    </source>
</evidence>
<protein>
    <submittedName>
        <fullName evidence="5 6">Uncharacterized protein</fullName>
    </submittedName>
</protein>
<keyword evidence="1" id="KW-0378">Hydrolase</keyword>
<dbReference type="eggNOG" id="KOG2088">
    <property type="taxonomic scope" value="Eukaryota"/>
</dbReference>
<keyword evidence="3" id="KW-0443">Lipid metabolism</keyword>
<dbReference type="VEuPathDB" id="FungiDB:MAPG_10599"/>
<evidence type="ECO:0000313" key="5">
    <source>
        <dbReference type="EMBL" id="KLU90747.1"/>
    </source>
</evidence>
<dbReference type="OrthoDB" id="438440at2759"/>
<reference evidence="5" key="2">
    <citation type="submission" date="2010-05" db="EMBL/GenBank/DDBJ databases">
        <title>The Genome Sequence of Magnaporthe poae strain ATCC 64411.</title>
        <authorList>
            <consortium name="The Broad Institute Genome Sequencing Platform"/>
            <consortium name="Broad Institute Genome Sequencing Center for Infectious Disease"/>
            <person name="Ma L.-J."/>
            <person name="Dead R."/>
            <person name="Young S."/>
            <person name="Zeng Q."/>
            <person name="Koehrsen M."/>
            <person name="Alvarado L."/>
            <person name="Berlin A."/>
            <person name="Chapman S.B."/>
            <person name="Chen Z."/>
            <person name="Freedman E."/>
            <person name="Gellesch M."/>
            <person name="Goldberg J."/>
            <person name="Griggs A."/>
            <person name="Gujja S."/>
            <person name="Heilman E.R."/>
            <person name="Heiman D."/>
            <person name="Hepburn T."/>
            <person name="Howarth C."/>
            <person name="Jen D."/>
            <person name="Larson L."/>
            <person name="Mehta T."/>
            <person name="Neiman D."/>
            <person name="Pearson M."/>
            <person name="Roberts A."/>
            <person name="Saif S."/>
            <person name="Shea T."/>
            <person name="Shenoy N."/>
            <person name="Sisk P."/>
            <person name="Stolte C."/>
            <person name="Sykes S."/>
            <person name="Walk T."/>
            <person name="White J."/>
            <person name="Yandava C."/>
            <person name="Haas B."/>
            <person name="Nusbaum C."/>
            <person name="Birren B."/>
        </authorList>
    </citation>
    <scope>NUCLEOTIDE SEQUENCE</scope>
    <source>
        <strain evidence="5">ATCC 64411</strain>
    </source>
</reference>
<accession>A0A0C4ED08</accession>
<dbReference type="InterPro" id="IPR052214">
    <property type="entry name" value="DAG_Lipase-Related"/>
</dbReference>
<name>A0A0C4ED08_MAGP6</name>
<dbReference type="EnsemblFungi" id="MAPG_10599T0">
    <property type="protein sequence ID" value="MAPG_10599T0"/>
    <property type="gene ID" value="MAPG_10599"/>
</dbReference>
<evidence type="ECO:0000256" key="2">
    <source>
        <dbReference type="ARBA" id="ARBA00022963"/>
    </source>
</evidence>
<dbReference type="Proteomes" id="UP000011715">
    <property type="component" value="Unassembled WGS sequence"/>
</dbReference>
<reference evidence="5" key="3">
    <citation type="submission" date="2011-03" db="EMBL/GenBank/DDBJ databases">
        <title>Annotation of Magnaporthe poae ATCC 64411.</title>
        <authorList>
            <person name="Ma L.-J."/>
            <person name="Dead R."/>
            <person name="Young S.K."/>
            <person name="Zeng Q."/>
            <person name="Gargeya S."/>
            <person name="Fitzgerald M."/>
            <person name="Haas B."/>
            <person name="Abouelleil A."/>
            <person name="Alvarado L."/>
            <person name="Arachchi H.M."/>
            <person name="Berlin A."/>
            <person name="Brown A."/>
            <person name="Chapman S.B."/>
            <person name="Chen Z."/>
            <person name="Dunbar C."/>
            <person name="Freedman E."/>
            <person name="Gearin G."/>
            <person name="Gellesch M."/>
            <person name="Goldberg J."/>
            <person name="Griggs A."/>
            <person name="Gujja S."/>
            <person name="Heiman D."/>
            <person name="Howarth C."/>
            <person name="Larson L."/>
            <person name="Lui A."/>
            <person name="MacDonald P.J.P."/>
            <person name="Mehta T."/>
            <person name="Montmayeur A."/>
            <person name="Murphy C."/>
            <person name="Neiman D."/>
            <person name="Pearson M."/>
            <person name="Priest M."/>
            <person name="Roberts A."/>
            <person name="Saif S."/>
            <person name="Shea T."/>
            <person name="Shenoy N."/>
            <person name="Sisk P."/>
            <person name="Stolte C."/>
            <person name="Sykes S."/>
            <person name="Yandava C."/>
            <person name="Wortman J."/>
            <person name="Nusbaum C."/>
            <person name="Birren B."/>
        </authorList>
    </citation>
    <scope>NUCLEOTIDE SEQUENCE</scope>
    <source>
        <strain evidence="5">ATCC 64411</strain>
    </source>
</reference>
<dbReference type="PANTHER" id="PTHR45792">
    <property type="entry name" value="DIACYLGLYCEROL LIPASE HOMOLOG-RELATED"/>
    <property type="match status" value="1"/>
</dbReference>
<gene>
    <name evidence="5" type="ORF">MAPG_10599</name>
</gene>
<feature type="compositionally biased region" description="Low complexity" evidence="4">
    <location>
        <begin position="79"/>
        <end position="91"/>
    </location>
</feature>
<sequence length="224" mass="24490">MSASLRKATRGLITSVVQGNDLVPHLSLGVLHDLQAVALAIKNDNIDAKMEIRQRLWAALQDGLARSWYSNSVDDDGGDNNNSGRGGSNRQPGRRQGGGGGSEDDTWAFAALKTLRANMMSTKLLPPGEVLTMETTRVMRRDAFIRRSPSGGGSNNRRGGAEETETETGFYGVCRPARRVVLKYVRDVETRFREVRFAGTMLTDHSPARYEDALSLLQQGVLPS</sequence>
<evidence type="ECO:0000256" key="4">
    <source>
        <dbReference type="SAM" id="MobiDB-lite"/>
    </source>
</evidence>
<dbReference type="GO" id="GO:0046340">
    <property type="term" value="P:diacylglycerol catabolic process"/>
    <property type="evidence" value="ECO:0007669"/>
    <property type="project" value="TreeGrafter"/>
</dbReference>
<keyword evidence="2" id="KW-0442">Lipid degradation</keyword>
<dbReference type="EMBL" id="ADBL01002368">
    <property type="status" value="NOT_ANNOTATED_CDS"/>
    <property type="molecule type" value="Genomic_DNA"/>
</dbReference>
<evidence type="ECO:0000256" key="1">
    <source>
        <dbReference type="ARBA" id="ARBA00022801"/>
    </source>
</evidence>